<accession>A0A543C104</accession>
<evidence type="ECO:0000256" key="1">
    <source>
        <dbReference type="SAM" id="Phobius"/>
    </source>
</evidence>
<dbReference type="Proteomes" id="UP000316096">
    <property type="component" value="Unassembled WGS sequence"/>
</dbReference>
<keyword evidence="1" id="KW-0812">Transmembrane</keyword>
<dbReference type="RefSeq" id="WP_141962743.1">
    <property type="nucleotide sequence ID" value="NZ_VFOZ01000002.1"/>
</dbReference>
<sequence>MYRIFTSRALVESHYWYALGLVTGAATAGSLVTSSALGALVGSVVLLLALAFLWFPIRVLVVSSGELRLRTAELSARRRRVSLARIDWRDVHEMFVASREGAATLVVGRWVRPPRALFPEARLDAVGVELPPGYDHGLLLDAIGQAAPHVPVHEMTLAELLTRTQRPYTLRAPQVRGRLGGFAAGCAAAAAAITGDHYGLNAGALFIILAGVAVTLGTPALEIGPHGLRVRRWDPWGTGWSAVTSVDVRDLGERVEIEVTTSSGRTMTRRLPRARVDLETLEATLRAYAPPQAVKVS</sequence>
<evidence type="ECO:0000313" key="2">
    <source>
        <dbReference type="EMBL" id="TQL90757.1"/>
    </source>
</evidence>
<dbReference type="AlphaFoldDB" id="A0A543C104"/>
<feature type="transmembrane region" description="Helical" evidence="1">
    <location>
        <begin position="39"/>
        <end position="61"/>
    </location>
</feature>
<feature type="transmembrane region" description="Helical" evidence="1">
    <location>
        <begin position="15"/>
        <end position="33"/>
    </location>
</feature>
<organism evidence="2 3">
    <name type="scientific">Actinoallomurus bryophytorum</name>
    <dbReference type="NCBI Taxonomy" id="1490222"/>
    <lineage>
        <taxon>Bacteria</taxon>
        <taxon>Bacillati</taxon>
        <taxon>Actinomycetota</taxon>
        <taxon>Actinomycetes</taxon>
        <taxon>Streptosporangiales</taxon>
        <taxon>Thermomonosporaceae</taxon>
        <taxon>Actinoallomurus</taxon>
    </lineage>
</organism>
<evidence type="ECO:0000313" key="3">
    <source>
        <dbReference type="Proteomes" id="UP000316096"/>
    </source>
</evidence>
<name>A0A543C104_9ACTN</name>
<reference evidence="2 3" key="1">
    <citation type="submission" date="2019-06" db="EMBL/GenBank/DDBJ databases">
        <title>Sequencing the genomes of 1000 actinobacteria strains.</title>
        <authorList>
            <person name="Klenk H.-P."/>
        </authorList>
    </citation>
    <scope>NUCLEOTIDE SEQUENCE [LARGE SCALE GENOMIC DNA]</scope>
    <source>
        <strain evidence="2 3">DSM 102200</strain>
    </source>
</reference>
<keyword evidence="1" id="KW-0472">Membrane</keyword>
<dbReference type="EMBL" id="VFOZ01000002">
    <property type="protein sequence ID" value="TQL90757.1"/>
    <property type="molecule type" value="Genomic_DNA"/>
</dbReference>
<protein>
    <submittedName>
        <fullName evidence="2">Uncharacterized protein</fullName>
    </submittedName>
</protein>
<proteinExistence type="predicted"/>
<keyword evidence="1" id="KW-1133">Transmembrane helix</keyword>
<comment type="caution">
    <text evidence="2">The sequence shown here is derived from an EMBL/GenBank/DDBJ whole genome shotgun (WGS) entry which is preliminary data.</text>
</comment>
<feature type="transmembrane region" description="Helical" evidence="1">
    <location>
        <begin position="200"/>
        <end position="221"/>
    </location>
</feature>
<keyword evidence="3" id="KW-1185">Reference proteome</keyword>
<gene>
    <name evidence="2" type="ORF">FB559_8070</name>
</gene>